<reference evidence="2" key="2">
    <citation type="submission" date="2021-08" db="EMBL/GenBank/DDBJ databases">
        <authorList>
            <person name="Gostincar C."/>
            <person name="Sun X."/>
            <person name="Song Z."/>
            <person name="Gunde-Cimerman N."/>
        </authorList>
    </citation>
    <scope>NUCLEOTIDE SEQUENCE</scope>
    <source>
        <strain evidence="2">EXF-9298</strain>
    </source>
</reference>
<gene>
    <name evidence="2" type="ORF">KCU98_g478</name>
</gene>
<dbReference type="Proteomes" id="UP000729357">
    <property type="component" value="Unassembled WGS sequence"/>
</dbReference>
<dbReference type="AlphaFoldDB" id="A0A9P8G556"/>
<organism evidence="2 3">
    <name type="scientific">Aureobasidium melanogenum</name>
    <name type="common">Aureobasidium pullulans var. melanogenum</name>
    <dbReference type="NCBI Taxonomy" id="46634"/>
    <lineage>
        <taxon>Eukaryota</taxon>
        <taxon>Fungi</taxon>
        <taxon>Dikarya</taxon>
        <taxon>Ascomycota</taxon>
        <taxon>Pezizomycotina</taxon>
        <taxon>Dothideomycetes</taxon>
        <taxon>Dothideomycetidae</taxon>
        <taxon>Dothideales</taxon>
        <taxon>Saccotheciaceae</taxon>
        <taxon>Aureobasidium</taxon>
    </lineage>
</organism>
<evidence type="ECO:0008006" key="4">
    <source>
        <dbReference type="Google" id="ProtNLM"/>
    </source>
</evidence>
<evidence type="ECO:0000313" key="2">
    <source>
        <dbReference type="EMBL" id="KAG9991270.1"/>
    </source>
</evidence>
<dbReference type="EMBL" id="JAHFXS010000004">
    <property type="protein sequence ID" value="KAG9991270.1"/>
    <property type="molecule type" value="Genomic_DNA"/>
</dbReference>
<dbReference type="Gene3D" id="3.80.10.10">
    <property type="entry name" value="Ribonuclease Inhibitor"/>
    <property type="match status" value="1"/>
</dbReference>
<proteinExistence type="predicted"/>
<accession>A0A9P8G556</accession>
<name>A0A9P8G556_AURME</name>
<comment type="caution">
    <text evidence="2">The sequence shown here is derived from an EMBL/GenBank/DDBJ whole genome shotgun (WGS) entry which is preliminary data.</text>
</comment>
<feature type="non-terminal residue" evidence="2">
    <location>
        <position position="1"/>
    </location>
</feature>
<reference evidence="2" key="1">
    <citation type="journal article" date="2021" name="J Fungi (Basel)">
        <title>Virulence traits and population genomics of the black yeast Aureobasidium melanogenum.</title>
        <authorList>
            <person name="Cernosa A."/>
            <person name="Sun X."/>
            <person name="Gostincar C."/>
            <person name="Fang C."/>
            <person name="Gunde-Cimerman N."/>
            <person name="Song Z."/>
        </authorList>
    </citation>
    <scope>NUCLEOTIDE SEQUENCE</scope>
    <source>
        <strain evidence="2">EXF-9298</strain>
    </source>
</reference>
<feature type="region of interest" description="Disordered" evidence="1">
    <location>
        <begin position="1"/>
        <end position="45"/>
    </location>
</feature>
<sequence>MLFESPPRALDDRKSPRPNHHLSPKALPSSVEPPPFPTPASTSSTQNTALLRITPSVLIMTRPGYPSAFGFARRKQQEALAKRKRDRARLKMLVVASQVFSCPELVGLILSHIANKRALARLSVVCKLWWSWEAARHLWDTSTQLLNLEHKVRPARQDRVASLIRHLHLDPVIQLWSRTSPDMPTLTRLRTLEMNAALSSTPFESPYMSRLLSPFLQELRLTNDNFFRKSPAFNQTLCVLELYVPITTESLAILRDQCNGLPTLDNLQQLTATFNVSAEKAMARLLPCTPNLTMLDVTIDHTLDGTPWSPSATAFLAIGQLKHLHTLHIRISTSVARDSLGERRGTGITGADLMAIAHLPLNTLSIQPLRAELSYILWLREVTGHELLYVLHGWQSLDFLELSIVCEEVVCDAQQEEEIKHLLRNMDVGFFGIDGFVRGNSSVDPAIWLGSNSNFCPDPRQWAPRRLYEPGAEFDWVSDDHEKVEDDLLVWGNGADQEGVPIYGSSVLSDDDTN</sequence>
<protein>
    <recommendedName>
        <fullName evidence="4">F-box domain-containing protein</fullName>
    </recommendedName>
</protein>
<dbReference type="InterPro" id="IPR032675">
    <property type="entry name" value="LRR_dom_sf"/>
</dbReference>
<evidence type="ECO:0000313" key="3">
    <source>
        <dbReference type="Proteomes" id="UP000729357"/>
    </source>
</evidence>
<keyword evidence="3" id="KW-1185">Reference proteome</keyword>
<evidence type="ECO:0000256" key="1">
    <source>
        <dbReference type="SAM" id="MobiDB-lite"/>
    </source>
</evidence>